<name>A0A016SEW1_9BILA</name>
<gene>
    <name evidence="2" type="primary">Acey_s0239.g3303</name>
    <name evidence="2" type="ORF">Y032_0239g3303</name>
</gene>
<evidence type="ECO:0000256" key="1">
    <source>
        <dbReference type="SAM" id="SignalP"/>
    </source>
</evidence>
<comment type="caution">
    <text evidence="2">The sequence shown here is derived from an EMBL/GenBank/DDBJ whole genome shotgun (WGS) entry which is preliminary data.</text>
</comment>
<evidence type="ECO:0000313" key="2">
    <source>
        <dbReference type="EMBL" id="EYB88911.1"/>
    </source>
</evidence>
<reference evidence="3" key="1">
    <citation type="journal article" date="2015" name="Nat. Genet.">
        <title>The genome and transcriptome of the zoonotic hookworm Ancylostoma ceylanicum identify infection-specific gene families.</title>
        <authorList>
            <person name="Schwarz E.M."/>
            <person name="Hu Y."/>
            <person name="Antoshechkin I."/>
            <person name="Miller M.M."/>
            <person name="Sternberg P.W."/>
            <person name="Aroian R.V."/>
        </authorList>
    </citation>
    <scope>NUCLEOTIDE SEQUENCE</scope>
    <source>
        <strain evidence="3">HY135</strain>
    </source>
</reference>
<feature type="chain" id="PRO_5001486668" evidence="1">
    <location>
        <begin position="21"/>
        <end position="38"/>
    </location>
</feature>
<sequence>MGFSSCTAAVLTLLIGQALSQPGSADEPPNFVTGDPYV</sequence>
<accession>A0A016SEW1</accession>
<dbReference type="Proteomes" id="UP000024635">
    <property type="component" value="Unassembled WGS sequence"/>
</dbReference>
<organism evidence="2 3">
    <name type="scientific">Ancylostoma ceylanicum</name>
    <dbReference type="NCBI Taxonomy" id="53326"/>
    <lineage>
        <taxon>Eukaryota</taxon>
        <taxon>Metazoa</taxon>
        <taxon>Ecdysozoa</taxon>
        <taxon>Nematoda</taxon>
        <taxon>Chromadorea</taxon>
        <taxon>Rhabditida</taxon>
        <taxon>Rhabditina</taxon>
        <taxon>Rhabditomorpha</taxon>
        <taxon>Strongyloidea</taxon>
        <taxon>Ancylostomatidae</taxon>
        <taxon>Ancylostomatinae</taxon>
        <taxon>Ancylostoma</taxon>
    </lineage>
</organism>
<feature type="non-terminal residue" evidence="2">
    <location>
        <position position="38"/>
    </location>
</feature>
<keyword evidence="1" id="KW-0732">Signal</keyword>
<protein>
    <submittedName>
        <fullName evidence="2">Uncharacterized protein</fullName>
    </submittedName>
</protein>
<dbReference type="AlphaFoldDB" id="A0A016SEW1"/>
<feature type="signal peptide" evidence="1">
    <location>
        <begin position="1"/>
        <end position="20"/>
    </location>
</feature>
<proteinExistence type="predicted"/>
<keyword evidence="3" id="KW-1185">Reference proteome</keyword>
<dbReference type="EMBL" id="JARK01001575">
    <property type="protein sequence ID" value="EYB88911.1"/>
    <property type="molecule type" value="Genomic_DNA"/>
</dbReference>
<evidence type="ECO:0000313" key="3">
    <source>
        <dbReference type="Proteomes" id="UP000024635"/>
    </source>
</evidence>